<gene>
    <name evidence="1" type="ORF">AK812_SmicGene26837</name>
</gene>
<organism evidence="1 2">
    <name type="scientific">Symbiodinium microadriaticum</name>
    <name type="common">Dinoflagellate</name>
    <name type="synonym">Zooxanthella microadriatica</name>
    <dbReference type="NCBI Taxonomy" id="2951"/>
    <lineage>
        <taxon>Eukaryota</taxon>
        <taxon>Sar</taxon>
        <taxon>Alveolata</taxon>
        <taxon>Dinophyceae</taxon>
        <taxon>Suessiales</taxon>
        <taxon>Symbiodiniaceae</taxon>
        <taxon>Symbiodinium</taxon>
    </lineage>
</organism>
<dbReference type="OrthoDB" id="414761at2759"/>
<dbReference type="AlphaFoldDB" id="A0A1Q9D8K8"/>
<protein>
    <submittedName>
        <fullName evidence="1">Uncharacterized protein</fullName>
    </submittedName>
</protein>
<comment type="caution">
    <text evidence="1">The sequence shown here is derived from an EMBL/GenBank/DDBJ whole genome shotgun (WGS) entry which is preliminary data.</text>
</comment>
<evidence type="ECO:0000313" key="2">
    <source>
        <dbReference type="Proteomes" id="UP000186817"/>
    </source>
</evidence>
<reference evidence="1 2" key="1">
    <citation type="submission" date="2016-02" db="EMBL/GenBank/DDBJ databases">
        <title>Genome analysis of coral dinoflagellate symbionts highlights evolutionary adaptations to a symbiotic lifestyle.</title>
        <authorList>
            <person name="Aranda M."/>
            <person name="Li Y."/>
            <person name="Liew Y.J."/>
            <person name="Baumgarten S."/>
            <person name="Simakov O."/>
            <person name="Wilson M."/>
            <person name="Piel J."/>
            <person name="Ashoor H."/>
            <person name="Bougouffa S."/>
            <person name="Bajic V.B."/>
            <person name="Ryu T."/>
            <person name="Ravasi T."/>
            <person name="Bayer T."/>
            <person name="Micklem G."/>
            <person name="Kim H."/>
            <person name="Bhak J."/>
            <person name="Lajeunesse T.C."/>
            <person name="Voolstra C.R."/>
        </authorList>
    </citation>
    <scope>NUCLEOTIDE SEQUENCE [LARGE SCALE GENOMIC DNA]</scope>
    <source>
        <strain evidence="1 2">CCMP2467</strain>
    </source>
</reference>
<keyword evidence="2" id="KW-1185">Reference proteome</keyword>
<evidence type="ECO:0000313" key="1">
    <source>
        <dbReference type="EMBL" id="OLP91476.1"/>
    </source>
</evidence>
<proteinExistence type="predicted"/>
<dbReference type="Proteomes" id="UP000186817">
    <property type="component" value="Unassembled WGS sequence"/>
</dbReference>
<dbReference type="EMBL" id="LSRX01000664">
    <property type="protein sequence ID" value="OLP91476.1"/>
    <property type="molecule type" value="Genomic_DNA"/>
</dbReference>
<sequence>MLRVSRCYSRAFPVFTVLYLRSLNDFGLVHHAARDGWMGALHRIRNREPVRHRPMGDGYLPRETSANKRMKDVTPCCCNQSCMRPILRLKPGCLRLAVAVLNSACLRLRDAGDLADGCVECEIFPWPWVEAIASKGREGSVLCDRVRAAMTKFIAVIAAKAEDMEADMVAVAVAMTTDNDRKTSIIMADTRDEGIVSPSQPVSWPVLSDTSPSCTDVKIYNGNEILFQRMRSGMMLTEWSFAIATRLKCARTSVPATWLTVSHLSGPTLIQTITRCREQRARVEGSEQTEQFAQLAAAHQRWWHNASTLDPANVRESTSRSWLDWMQEISMFRHEGAALAPVPKGNRRCPSKCWGGGLFVAELSTTVRQAPAADVRGDDGSWLGFDSPFVEALMGTRLFNLQVVLAMEGLGYQMGFARCEKVPRQRDARSIAQFQGGMAIRALSAPVLAPKAKTSFNTATASSSSTSLLDLKNAEKQKWAKRLRSIAERVGDHAKPRAAAENEILSPEERASLQLLVFTSGAPSTVANHIRRFAKFEARAHRASISLYPITMTRSFSVPWS</sequence>
<accession>A0A1Q9D8K8</accession>
<name>A0A1Q9D8K8_SYMMI</name>